<protein>
    <submittedName>
        <fullName evidence="2">Putative toxin-antitoxin system toxin component, PIN family</fullName>
    </submittedName>
</protein>
<keyword evidence="3" id="KW-1185">Reference proteome</keyword>
<sequence>MANWVEVIEDISICRDPKDNKFLEVALGGSADYLVTGDNDLLVLSPFRGIPIITPVQFKEILELRS</sequence>
<accession>A0A8J7BZF3</accession>
<dbReference type="InterPro" id="IPR002850">
    <property type="entry name" value="PIN_toxin-like"/>
</dbReference>
<dbReference type="PANTHER" id="PTHR34610">
    <property type="entry name" value="SSL7007 PROTEIN"/>
    <property type="match status" value="1"/>
</dbReference>
<feature type="domain" description="PIN" evidence="1">
    <location>
        <begin position="11"/>
        <end position="39"/>
    </location>
</feature>
<gene>
    <name evidence="2" type="ORF">ICL16_37235</name>
</gene>
<evidence type="ECO:0000313" key="2">
    <source>
        <dbReference type="EMBL" id="MBD2777542.1"/>
    </source>
</evidence>
<comment type="caution">
    <text evidence="2">The sequence shown here is derived from an EMBL/GenBank/DDBJ whole genome shotgun (WGS) entry which is preliminary data.</text>
</comment>
<evidence type="ECO:0000259" key="1">
    <source>
        <dbReference type="Pfam" id="PF13470"/>
    </source>
</evidence>
<evidence type="ECO:0000313" key="3">
    <source>
        <dbReference type="Proteomes" id="UP000629098"/>
    </source>
</evidence>
<organism evidence="2 3">
    <name type="scientific">Iningainema tapete BLCC-T55</name>
    <dbReference type="NCBI Taxonomy" id="2748662"/>
    <lineage>
        <taxon>Bacteria</taxon>
        <taxon>Bacillati</taxon>
        <taxon>Cyanobacteriota</taxon>
        <taxon>Cyanophyceae</taxon>
        <taxon>Nostocales</taxon>
        <taxon>Scytonemataceae</taxon>
        <taxon>Iningainema tapete</taxon>
    </lineage>
</organism>
<reference evidence="2" key="1">
    <citation type="submission" date="2020-09" db="EMBL/GenBank/DDBJ databases">
        <title>Iningainema tapete sp. nov. (Scytonemataceae, Cyanobacteria) from greenhouses in central Florida (USA) produces two types of nodularin with biosynthetic potential for microcystin-LR and anabaenopeptins.</title>
        <authorList>
            <person name="Berthold D.E."/>
            <person name="Lefler F.W."/>
            <person name="Huang I.-S."/>
            <person name="Abdulla H."/>
            <person name="Zimba P.V."/>
            <person name="Laughinghouse H.D. IV."/>
        </authorList>
    </citation>
    <scope>NUCLEOTIDE SEQUENCE</scope>
    <source>
        <strain evidence="2">BLCCT55</strain>
    </source>
</reference>
<dbReference type="PANTHER" id="PTHR34610:SF4">
    <property type="entry name" value="SLL8027 PROTEIN"/>
    <property type="match status" value="1"/>
</dbReference>
<proteinExistence type="predicted"/>
<dbReference type="EMBL" id="JACXAE010000110">
    <property type="protein sequence ID" value="MBD2777542.1"/>
    <property type="molecule type" value="Genomic_DNA"/>
</dbReference>
<name>A0A8J7BZF3_9CYAN</name>
<dbReference type="InterPro" id="IPR002716">
    <property type="entry name" value="PIN_dom"/>
</dbReference>
<dbReference type="Pfam" id="PF13470">
    <property type="entry name" value="PIN_3"/>
    <property type="match status" value="1"/>
</dbReference>
<dbReference type="AlphaFoldDB" id="A0A8J7BZF3"/>
<dbReference type="Proteomes" id="UP000629098">
    <property type="component" value="Unassembled WGS sequence"/>
</dbReference>
<dbReference type="NCBIfam" id="TIGR00305">
    <property type="entry name" value="putative toxin-antitoxin system toxin component, PIN family"/>
    <property type="match status" value="1"/>
</dbReference>